<keyword evidence="3" id="KW-0050">Antiport</keyword>
<feature type="transmembrane region" description="Helical" evidence="10">
    <location>
        <begin position="194"/>
        <end position="214"/>
    </location>
</feature>
<dbReference type="NCBIfam" id="TIGR00797">
    <property type="entry name" value="matE"/>
    <property type="match status" value="1"/>
</dbReference>
<dbReference type="RefSeq" id="WP_068219329.1">
    <property type="nucleotide sequence ID" value="NZ_LRPC01000012.1"/>
</dbReference>
<name>A0A150XAF1_9BACT</name>
<evidence type="ECO:0000256" key="1">
    <source>
        <dbReference type="ARBA" id="ARBA00004651"/>
    </source>
</evidence>
<dbReference type="GO" id="GO:0042910">
    <property type="term" value="F:xenobiotic transmembrane transporter activity"/>
    <property type="evidence" value="ECO:0007669"/>
    <property type="project" value="InterPro"/>
</dbReference>
<keyword evidence="7" id="KW-0406">Ion transport</keyword>
<dbReference type="GO" id="GO:0015297">
    <property type="term" value="F:antiporter activity"/>
    <property type="evidence" value="ECO:0007669"/>
    <property type="project" value="UniProtKB-KW"/>
</dbReference>
<dbReference type="CDD" id="cd13131">
    <property type="entry name" value="MATE_NorM_like"/>
    <property type="match status" value="1"/>
</dbReference>
<dbReference type="PANTHER" id="PTHR43298">
    <property type="entry name" value="MULTIDRUG RESISTANCE PROTEIN NORM-RELATED"/>
    <property type="match status" value="1"/>
</dbReference>
<dbReference type="OrthoDB" id="9780160at2"/>
<keyword evidence="12" id="KW-1185">Reference proteome</keyword>
<evidence type="ECO:0000256" key="2">
    <source>
        <dbReference type="ARBA" id="ARBA00022448"/>
    </source>
</evidence>
<keyword evidence="2" id="KW-0813">Transport</keyword>
<keyword evidence="6 10" id="KW-1133">Transmembrane helix</keyword>
<dbReference type="Pfam" id="PF01554">
    <property type="entry name" value="MatE"/>
    <property type="match status" value="2"/>
</dbReference>
<gene>
    <name evidence="11" type="ORF">AWW68_07480</name>
</gene>
<comment type="caution">
    <text evidence="11">The sequence shown here is derived from an EMBL/GenBank/DDBJ whole genome shotgun (WGS) entry which is preliminary data.</text>
</comment>
<dbReference type="Proteomes" id="UP000075606">
    <property type="component" value="Unassembled WGS sequence"/>
</dbReference>
<feature type="transmembrane region" description="Helical" evidence="10">
    <location>
        <begin position="251"/>
        <end position="272"/>
    </location>
</feature>
<protein>
    <recommendedName>
        <fullName evidence="9">Multidrug-efflux transporter</fullName>
    </recommendedName>
</protein>
<feature type="transmembrane region" description="Helical" evidence="10">
    <location>
        <begin position="418"/>
        <end position="436"/>
    </location>
</feature>
<evidence type="ECO:0000313" key="11">
    <source>
        <dbReference type="EMBL" id="KYG75666.1"/>
    </source>
</evidence>
<dbReference type="InterPro" id="IPR048279">
    <property type="entry name" value="MdtK-like"/>
</dbReference>
<dbReference type="InterPro" id="IPR050222">
    <property type="entry name" value="MATE_MdtK"/>
</dbReference>
<sequence length="449" mass="49270">MQSPLSYKNHFGKTFHLAYPVMLSQLGHIMVGIVDSIMVGQLGPTELAASSFANNFMAVFMMFGIGVTYGITPMVAQADGKQDQSKLVRLLRHGIILSLIVGVFLVLLMFSLSTLFPYMRQPDEVIEIGRPYFFIIASSLFPMLVFQGFRQFSEGMSVTKPTMFITILANIVNVVLNYLLIYGKLGFPELGLNGAGWATLISRVVMAIGMFWFVRNYSKFKEFKAGFLLNQFKADFFKPMLKIGIPTGGQFVFEVGAFAMSAIMMGWLGTIPLAAHQIAISLVSLSYMMASGISAASTVRVGNQLGQEDYPNLKRAGNTSFLMVLVFMAICSAIYILFNGFFPTIYVDEPEVIGIASSLIVIAGLFQLSDGVQVVGLGCLRGMSDVRMPTIITFVSYWGLAIPASYLFGFVLDFGAPGIWYGLLIGLTVAAILLYIRFNKLSNKKILSA</sequence>
<organism evidence="11 12">
    <name type="scientific">Roseivirga spongicola</name>
    <dbReference type="NCBI Taxonomy" id="333140"/>
    <lineage>
        <taxon>Bacteria</taxon>
        <taxon>Pseudomonadati</taxon>
        <taxon>Bacteroidota</taxon>
        <taxon>Cytophagia</taxon>
        <taxon>Cytophagales</taxon>
        <taxon>Roseivirgaceae</taxon>
        <taxon>Roseivirga</taxon>
    </lineage>
</organism>
<feature type="transmembrane region" description="Helical" evidence="10">
    <location>
        <begin position="55"/>
        <end position="76"/>
    </location>
</feature>
<feature type="transmembrane region" description="Helical" evidence="10">
    <location>
        <begin position="278"/>
        <end position="299"/>
    </location>
</feature>
<evidence type="ECO:0000256" key="10">
    <source>
        <dbReference type="SAM" id="Phobius"/>
    </source>
</evidence>
<feature type="transmembrane region" description="Helical" evidence="10">
    <location>
        <begin position="96"/>
        <end position="119"/>
    </location>
</feature>
<feature type="transmembrane region" description="Helical" evidence="10">
    <location>
        <begin position="391"/>
        <end position="412"/>
    </location>
</feature>
<feature type="transmembrane region" description="Helical" evidence="10">
    <location>
        <begin position="161"/>
        <end position="182"/>
    </location>
</feature>
<dbReference type="GO" id="GO:0005886">
    <property type="term" value="C:plasma membrane"/>
    <property type="evidence" value="ECO:0007669"/>
    <property type="project" value="UniProtKB-SubCell"/>
</dbReference>
<evidence type="ECO:0000256" key="3">
    <source>
        <dbReference type="ARBA" id="ARBA00022449"/>
    </source>
</evidence>
<feature type="transmembrane region" description="Helical" evidence="10">
    <location>
        <begin position="21"/>
        <end position="43"/>
    </location>
</feature>
<dbReference type="InterPro" id="IPR002528">
    <property type="entry name" value="MATE_fam"/>
</dbReference>
<feature type="transmembrane region" description="Helical" evidence="10">
    <location>
        <begin position="131"/>
        <end position="149"/>
    </location>
</feature>
<dbReference type="PIRSF" id="PIRSF006603">
    <property type="entry name" value="DinF"/>
    <property type="match status" value="1"/>
</dbReference>
<feature type="transmembrane region" description="Helical" evidence="10">
    <location>
        <begin position="320"/>
        <end position="346"/>
    </location>
</feature>
<dbReference type="GO" id="GO:0006811">
    <property type="term" value="P:monoatomic ion transport"/>
    <property type="evidence" value="ECO:0007669"/>
    <property type="project" value="UniProtKB-KW"/>
</dbReference>
<reference evidence="11 12" key="1">
    <citation type="submission" date="2016-01" db="EMBL/GenBank/DDBJ databases">
        <title>Genome sequencing of Roseivirga spongicola UST030701-084.</title>
        <authorList>
            <person name="Selvaratnam C."/>
            <person name="Thevarajoo S."/>
            <person name="Goh K.M."/>
            <person name="Ee R."/>
            <person name="Chan K.-G."/>
            <person name="Chong C.S."/>
        </authorList>
    </citation>
    <scope>NUCLEOTIDE SEQUENCE [LARGE SCALE GENOMIC DNA]</scope>
    <source>
        <strain evidence="11 12">UST030701-084</strain>
    </source>
</reference>
<feature type="transmembrane region" description="Helical" evidence="10">
    <location>
        <begin position="352"/>
        <end position="379"/>
    </location>
</feature>
<evidence type="ECO:0000256" key="6">
    <source>
        <dbReference type="ARBA" id="ARBA00022989"/>
    </source>
</evidence>
<dbReference type="EMBL" id="LRPC01000012">
    <property type="protein sequence ID" value="KYG75666.1"/>
    <property type="molecule type" value="Genomic_DNA"/>
</dbReference>
<keyword evidence="5 10" id="KW-0812">Transmembrane</keyword>
<dbReference type="PANTHER" id="PTHR43298:SF2">
    <property type="entry name" value="FMN_FAD EXPORTER YEEO-RELATED"/>
    <property type="match status" value="1"/>
</dbReference>
<evidence type="ECO:0000256" key="9">
    <source>
        <dbReference type="ARBA" id="ARBA00031636"/>
    </source>
</evidence>
<evidence type="ECO:0000313" key="12">
    <source>
        <dbReference type="Proteomes" id="UP000075606"/>
    </source>
</evidence>
<keyword evidence="4" id="KW-1003">Cell membrane</keyword>
<dbReference type="AlphaFoldDB" id="A0A150XAF1"/>
<evidence type="ECO:0000256" key="7">
    <source>
        <dbReference type="ARBA" id="ARBA00023065"/>
    </source>
</evidence>
<evidence type="ECO:0000256" key="8">
    <source>
        <dbReference type="ARBA" id="ARBA00023136"/>
    </source>
</evidence>
<proteinExistence type="predicted"/>
<evidence type="ECO:0000256" key="4">
    <source>
        <dbReference type="ARBA" id="ARBA00022475"/>
    </source>
</evidence>
<keyword evidence="8 10" id="KW-0472">Membrane</keyword>
<comment type="subcellular location">
    <subcellularLocation>
        <location evidence="1">Cell membrane</location>
        <topology evidence="1">Multi-pass membrane protein</topology>
    </subcellularLocation>
</comment>
<evidence type="ECO:0000256" key="5">
    <source>
        <dbReference type="ARBA" id="ARBA00022692"/>
    </source>
</evidence>
<dbReference type="STRING" id="333140.AWW68_07480"/>
<accession>A0A150XAF1</accession>